<organism>
    <name type="scientific">Branchiostoma floridae</name>
    <name type="common">Florida lancelet</name>
    <name type="synonym">Amphioxus</name>
    <dbReference type="NCBI Taxonomy" id="7739"/>
    <lineage>
        <taxon>Eukaryota</taxon>
        <taxon>Metazoa</taxon>
        <taxon>Chordata</taxon>
        <taxon>Cephalochordata</taxon>
        <taxon>Leptocardii</taxon>
        <taxon>Amphioxiformes</taxon>
        <taxon>Branchiostomatidae</taxon>
        <taxon>Branchiostoma</taxon>
    </lineage>
</organism>
<gene>
    <name evidence="2" type="ORF">BRAFLDRAFT_82787</name>
</gene>
<reference evidence="2" key="1">
    <citation type="journal article" date="2008" name="Nature">
        <title>The amphioxus genome and the evolution of the chordate karyotype.</title>
        <authorList>
            <consortium name="US DOE Joint Genome Institute (JGI-PGF)"/>
            <person name="Putnam N.H."/>
            <person name="Butts T."/>
            <person name="Ferrier D.E.K."/>
            <person name="Furlong R.F."/>
            <person name="Hellsten U."/>
            <person name="Kawashima T."/>
            <person name="Robinson-Rechavi M."/>
            <person name="Shoguchi E."/>
            <person name="Terry A."/>
            <person name="Yu J.-K."/>
            <person name="Benito-Gutierrez E.L."/>
            <person name="Dubchak I."/>
            <person name="Garcia-Fernandez J."/>
            <person name="Gibson-Brown J.J."/>
            <person name="Grigoriev I.V."/>
            <person name="Horton A.C."/>
            <person name="de Jong P.J."/>
            <person name="Jurka J."/>
            <person name="Kapitonov V.V."/>
            <person name="Kohara Y."/>
            <person name="Kuroki Y."/>
            <person name="Lindquist E."/>
            <person name="Lucas S."/>
            <person name="Osoegawa K."/>
            <person name="Pennacchio L.A."/>
            <person name="Salamov A.A."/>
            <person name="Satou Y."/>
            <person name="Sauka-Spengler T."/>
            <person name="Schmutz J."/>
            <person name="Shin-I T."/>
            <person name="Toyoda A."/>
            <person name="Bronner-Fraser M."/>
            <person name="Fujiyama A."/>
            <person name="Holland L.Z."/>
            <person name="Holland P.W.H."/>
            <person name="Satoh N."/>
            <person name="Rokhsar D.S."/>
        </authorList>
    </citation>
    <scope>NUCLEOTIDE SEQUENCE [LARGE SCALE GENOMIC DNA]</scope>
    <source>
        <strain evidence="2">S238N-H82</strain>
        <tissue evidence="2">Testes</tissue>
    </source>
</reference>
<proteinExistence type="predicted"/>
<dbReference type="AlphaFoldDB" id="C3Y7E6"/>
<dbReference type="InParanoid" id="C3Y7E6"/>
<feature type="compositionally biased region" description="Polar residues" evidence="1">
    <location>
        <begin position="170"/>
        <end position="180"/>
    </location>
</feature>
<dbReference type="EMBL" id="GG666489">
    <property type="protein sequence ID" value="EEN63774.1"/>
    <property type="molecule type" value="Genomic_DNA"/>
</dbReference>
<feature type="compositionally biased region" description="Basic and acidic residues" evidence="1">
    <location>
        <begin position="181"/>
        <end position="197"/>
    </location>
</feature>
<name>C3Y7E6_BRAFL</name>
<evidence type="ECO:0000313" key="2">
    <source>
        <dbReference type="EMBL" id="EEN63774.1"/>
    </source>
</evidence>
<feature type="region of interest" description="Disordered" evidence="1">
    <location>
        <begin position="170"/>
        <end position="197"/>
    </location>
</feature>
<sequence length="197" mass="22021">MGNCLRTCHGRGDTEVVGASVPHHWPNGDPGERVFRTEHLTNGIEDDAIVHMYPYTSIPPVDGTYVVLQFKDSEMYVASKEGKPRVLTLEDPEEFDPEDAEDITTTADRRVFLMKPSQPGSSDVVYASCVASKQNQGQKDKALVITLFKNTKRAARLTIEGKRAILESQRFQTENVPTESGSEHFDECPDEEVQLHD</sequence>
<accession>C3Y7E6</accession>
<protein>
    <submittedName>
        <fullName evidence="2">Uncharacterized protein</fullName>
    </submittedName>
</protein>
<evidence type="ECO:0000256" key="1">
    <source>
        <dbReference type="SAM" id="MobiDB-lite"/>
    </source>
</evidence>